<evidence type="ECO:0000256" key="1">
    <source>
        <dbReference type="ARBA" id="ARBA00006739"/>
    </source>
</evidence>
<reference evidence="5 6" key="1">
    <citation type="journal article" date="2020" name="Microorganisms">
        <title>Osmotic Adaptation and Compatible Solute Biosynthesis of Phototrophic Bacteria as Revealed from Genome Analyses.</title>
        <authorList>
            <person name="Imhoff J.F."/>
            <person name="Rahn T."/>
            <person name="Kunzel S."/>
            <person name="Keller A."/>
            <person name="Neulinger S.C."/>
        </authorList>
    </citation>
    <scope>NUCLEOTIDE SEQUENCE [LARGE SCALE GENOMIC DNA]</scope>
    <source>
        <strain evidence="5 6">DSM 15382</strain>
    </source>
</reference>
<protein>
    <recommendedName>
        <fullName evidence="4">Glycosyltransferase 2-like domain-containing protein</fullName>
    </recommendedName>
</protein>
<sequence>LLRFVAGRALGSFRAAEDAALAATCRGIAALLRPLALPARPLARCGGDLLAWALPAGTLPGPHLLLGPGRLQRVAMAGETALLPDPGGAETWLLPPGAEDPILLPAPPRRLPVLSALARDKAPAARALHRRVQAELLRRAGEEPALARLLRDQQLLAPTARVRQHAAPGLPFGAGLDLAVPDHAGGVFLRGWLRDPLGLVAGLTLCSPFGERRLPRDALLRFPRPDLVKEFAGAPHGGPEAMAGFALHLPDAAPSPAAQWRLRLTLTTGEPVMLVAPPGLLHPQAAREAVLAAIAPPHASAEIMAGAIAPAVARLHALVMAGRGAPEVVRLGPPLRDPACAVIVPLYRNLRFLRHQLGAFARDRLLRRCEIIYVLDSPEQRDEVEHALRGLHRLFDLPLTLVVQPRNHGYGAACHAGAEQARAPVLLLLNSDVIPAADGWLAPMLAALRRNPRLAAVGPKLLFEDGSLQHAGLYFLRLGGEADWFNDHYWKGHPRAWPAANRARPVPGVTGAALCLRRAAWDAVGGISTDYVIGDYEDSDLCLRLRAAGGEIGYVPAAELYHFERQSIRGHEGYAKSLAATYNRGLHHRRWAADIAALMARPAFRIGLPPGAERG</sequence>
<evidence type="ECO:0000256" key="2">
    <source>
        <dbReference type="ARBA" id="ARBA00022676"/>
    </source>
</evidence>
<gene>
    <name evidence="5" type="ORF">CKO45_06630</name>
</gene>
<evidence type="ECO:0000313" key="6">
    <source>
        <dbReference type="Proteomes" id="UP000697995"/>
    </source>
</evidence>
<comment type="caution">
    <text evidence="5">The sequence shown here is derived from an EMBL/GenBank/DDBJ whole genome shotgun (WGS) entry which is preliminary data.</text>
</comment>
<keyword evidence="2" id="KW-0328">Glycosyltransferase</keyword>
<dbReference type="SUPFAM" id="SSF53448">
    <property type="entry name" value="Nucleotide-diphospho-sugar transferases"/>
    <property type="match status" value="1"/>
</dbReference>
<name>A0ABS1CUC9_9PROT</name>
<dbReference type="Gene3D" id="3.90.550.10">
    <property type="entry name" value="Spore Coat Polysaccharide Biosynthesis Protein SpsA, Chain A"/>
    <property type="match status" value="1"/>
</dbReference>
<dbReference type="InterPro" id="IPR001173">
    <property type="entry name" value="Glyco_trans_2-like"/>
</dbReference>
<feature type="domain" description="Glycosyltransferase 2-like" evidence="4">
    <location>
        <begin position="342"/>
        <end position="461"/>
    </location>
</feature>
<organism evidence="5 6">
    <name type="scientific">Paracraurococcus ruber</name>
    <dbReference type="NCBI Taxonomy" id="77675"/>
    <lineage>
        <taxon>Bacteria</taxon>
        <taxon>Pseudomonadati</taxon>
        <taxon>Pseudomonadota</taxon>
        <taxon>Alphaproteobacteria</taxon>
        <taxon>Acetobacterales</taxon>
        <taxon>Roseomonadaceae</taxon>
        <taxon>Paracraurococcus</taxon>
    </lineage>
</organism>
<keyword evidence="6" id="KW-1185">Reference proteome</keyword>
<evidence type="ECO:0000256" key="3">
    <source>
        <dbReference type="ARBA" id="ARBA00022679"/>
    </source>
</evidence>
<dbReference type="EMBL" id="NRSG01000032">
    <property type="protein sequence ID" value="MBK1657905.1"/>
    <property type="molecule type" value="Genomic_DNA"/>
</dbReference>
<keyword evidence="3" id="KW-0808">Transferase</keyword>
<dbReference type="Proteomes" id="UP000697995">
    <property type="component" value="Unassembled WGS sequence"/>
</dbReference>
<dbReference type="Pfam" id="PF00535">
    <property type="entry name" value="Glycos_transf_2"/>
    <property type="match status" value="1"/>
</dbReference>
<accession>A0ABS1CUC9</accession>
<evidence type="ECO:0000313" key="5">
    <source>
        <dbReference type="EMBL" id="MBK1657905.1"/>
    </source>
</evidence>
<dbReference type="InterPro" id="IPR029044">
    <property type="entry name" value="Nucleotide-diphossugar_trans"/>
</dbReference>
<proteinExistence type="inferred from homology"/>
<dbReference type="PANTHER" id="PTHR43179:SF12">
    <property type="entry name" value="GALACTOFURANOSYLTRANSFERASE GLFT2"/>
    <property type="match status" value="1"/>
</dbReference>
<comment type="similarity">
    <text evidence="1">Belongs to the glycosyltransferase 2 family.</text>
</comment>
<dbReference type="RefSeq" id="WP_200305400.1">
    <property type="nucleotide sequence ID" value="NZ_NRSG01000032.1"/>
</dbReference>
<dbReference type="PANTHER" id="PTHR43179">
    <property type="entry name" value="RHAMNOSYLTRANSFERASE WBBL"/>
    <property type="match status" value="1"/>
</dbReference>
<feature type="non-terminal residue" evidence="5">
    <location>
        <position position="1"/>
    </location>
</feature>
<evidence type="ECO:0000259" key="4">
    <source>
        <dbReference type="Pfam" id="PF00535"/>
    </source>
</evidence>